<evidence type="ECO:0000313" key="6">
    <source>
        <dbReference type="EMBL" id="KDO76749.1"/>
    </source>
</evidence>
<evidence type="ECO:0000256" key="2">
    <source>
        <dbReference type="ARBA" id="ARBA00024341"/>
    </source>
</evidence>
<feature type="domain" description="DUF4005" evidence="5">
    <location>
        <begin position="374"/>
        <end position="460"/>
    </location>
</feature>
<dbReference type="eggNOG" id="ENOG502R300">
    <property type="taxonomic scope" value="Eukaryota"/>
</dbReference>
<evidence type="ECO:0000256" key="4">
    <source>
        <dbReference type="SAM" id="MobiDB-lite"/>
    </source>
</evidence>
<dbReference type="PANTHER" id="PTHR32295:SF244">
    <property type="entry name" value="PROTEIN IQ-DOMAIN 14-LIKE"/>
    <property type="match status" value="1"/>
</dbReference>
<dbReference type="AlphaFoldDB" id="A0A067GAZ0"/>
<reference evidence="6 7" key="1">
    <citation type="submission" date="2014-04" db="EMBL/GenBank/DDBJ databases">
        <authorList>
            <consortium name="International Citrus Genome Consortium"/>
            <person name="Gmitter F."/>
            <person name="Chen C."/>
            <person name="Farmerie W."/>
            <person name="Harkins T."/>
            <person name="Desany B."/>
            <person name="Mohiuddin M."/>
            <person name="Kodira C."/>
            <person name="Borodovsky M."/>
            <person name="Lomsadze A."/>
            <person name="Burns P."/>
            <person name="Jenkins J."/>
            <person name="Prochnik S."/>
            <person name="Shu S."/>
            <person name="Chapman J."/>
            <person name="Pitluck S."/>
            <person name="Schmutz J."/>
            <person name="Rokhsar D."/>
        </authorList>
    </citation>
    <scope>NUCLEOTIDE SEQUENCE</scope>
</reference>
<gene>
    <name evidence="6" type="ORF">CISIN_1g047872mg</name>
</gene>
<protein>
    <recommendedName>
        <fullName evidence="5">DUF4005 domain-containing protein</fullName>
    </recommendedName>
</protein>
<accession>A0A067GAZ0</accession>
<dbReference type="EMBL" id="KK784881">
    <property type="protein sequence ID" value="KDO76749.1"/>
    <property type="molecule type" value="Genomic_DNA"/>
</dbReference>
<comment type="similarity">
    <text evidence="2">Belongs to the IQD family.</text>
</comment>
<dbReference type="Gene3D" id="1.20.5.190">
    <property type="match status" value="1"/>
</dbReference>
<dbReference type="PANTHER" id="PTHR32295">
    <property type="entry name" value="IQ-DOMAIN 5-RELATED"/>
    <property type="match status" value="1"/>
</dbReference>
<dbReference type="STRING" id="2711.A0A067GAZ0"/>
<dbReference type="CDD" id="cd23767">
    <property type="entry name" value="IQCD"/>
    <property type="match status" value="1"/>
</dbReference>
<keyword evidence="7" id="KW-1185">Reference proteome</keyword>
<dbReference type="PROSITE" id="PS50096">
    <property type="entry name" value="IQ"/>
    <property type="match status" value="2"/>
</dbReference>
<feature type="region of interest" description="Disordered" evidence="4">
    <location>
        <begin position="410"/>
        <end position="451"/>
    </location>
</feature>
<dbReference type="InterPro" id="IPR025064">
    <property type="entry name" value="DUF4005"/>
</dbReference>
<comment type="subunit">
    <text evidence="3">Binds to multiple calmodulin (CaM) in the presence of Ca(2+) and CaM-like proteins.</text>
</comment>
<dbReference type="Proteomes" id="UP000027120">
    <property type="component" value="Unassembled WGS sequence"/>
</dbReference>
<sequence>MGKKSGISWFTIVKRAFRSPSKNDNEKRNSRRREDEFELEEEEKKREKRRSLFRKADCTDDVLLQRCEAKIAAISSANTRTTKPMNPILASEQGHAYALAAATAAAAMEIVRHSRPASSYYVREHYAATVIQTSFRGYLARRALRALKGLVKLQALVRGQNVRHQAKLTLKRVQALVRAQDMVRDQRTRFSHEGSRRSLFAETNDFWDSKNLHDIKSRKSMSSNNNASGTITIADWNDHPCTRQGIKEAVMKREKTLAYAFSNQVWRSRRNPSAGDERELDERTKWLDRWMATKQWENSATRASTDRRDHIMKTVETDASWPKYQNQKQPRPPVSIGIASPLHRAQPNLFFHQSPALTPSPRKTKPIQVRSASPRSFLKEQTSFSAAQTPTLNGVAAATSTMPNYMAATESAKAKARSQSAPRQGASTSMLPRERSGSVKKRLSYPAPEPHCCQNSRSSSFKSVPAGCGGYSSGIEQLSNYSSCYAESYGGEISPCPSGSRFSLNLWE</sequence>
<name>A0A067GAZ0_CITSI</name>
<dbReference type="PaxDb" id="2711-XP_006477504.1"/>
<organism evidence="6 7">
    <name type="scientific">Citrus sinensis</name>
    <name type="common">Sweet orange</name>
    <name type="synonym">Citrus aurantium var. sinensis</name>
    <dbReference type="NCBI Taxonomy" id="2711"/>
    <lineage>
        <taxon>Eukaryota</taxon>
        <taxon>Viridiplantae</taxon>
        <taxon>Streptophyta</taxon>
        <taxon>Embryophyta</taxon>
        <taxon>Tracheophyta</taxon>
        <taxon>Spermatophyta</taxon>
        <taxon>Magnoliopsida</taxon>
        <taxon>eudicotyledons</taxon>
        <taxon>Gunneridae</taxon>
        <taxon>Pentapetalae</taxon>
        <taxon>rosids</taxon>
        <taxon>malvids</taxon>
        <taxon>Sapindales</taxon>
        <taxon>Rutaceae</taxon>
        <taxon>Aurantioideae</taxon>
        <taxon>Citrus</taxon>
    </lineage>
</organism>
<feature type="compositionally biased region" description="Polar residues" evidence="4">
    <location>
        <begin position="417"/>
        <end position="430"/>
    </location>
</feature>
<dbReference type="SMART" id="SM00015">
    <property type="entry name" value="IQ"/>
    <property type="match status" value="1"/>
</dbReference>
<dbReference type="Pfam" id="PF13178">
    <property type="entry name" value="DUF4005"/>
    <property type="match status" value="1"/>
</dbReference>
<dbReference type="GO" id="GO:0005516">
    <property type="term" value="F:calmodulin binding"/>
    <property type="evidence" value="ECO:0007669"/>
    <property type="project" value="UniProtKB-KW"/>
</dbReference>
<feature type="compositionally biased region" description="Basic and acidic residues" evidence="4">
    <location>
        <begin position="21"/>
        <end position="35"/>
    </location>
</feature>
<dbReference type="Pfam" id="PF00612">
    <property type="entry name" value="IQ"/>
    <property type="match status" value="1"/>
</dbReference>
<dbReference type="KEGG" id="cit:102617283"/>
<keyword evidence="1" id="KW-0112">Calmodulin-binding</keyword>
<dbReference type="InterPro" id="IPR000048">
    <property type="entry name" value="IQ_motif_EF-hand-BS"/>
</dbReference>
<evidence type="ECO:0000256" key="1">
    <source>
        <dbReference type="ARBA" id="ARBA00022860"/>
    </source>
</evidence>
<proteinExistence type="inferred from homology"/>
<evidence type="ECO:0000259" key="5">
    <source>
        <dbReference type="Pfam" id="PF13178"/>
    </source>
</evidence>
<evidence type="ECO:0000256" key="3">
    <source>
        <dbReference type="ARBA" id="ARBA00024378"/>
    </source>
</evidence>
<evidence type="ECO:0000313" key="7">
    <source>
        <dbReference type="Proteomes" id="UP000027120"/>
    </source>
</evidence>
<feature type="region of interest" description="Disordered" evidence="4">
    <location>
        <begin position="20"/>
        <end position="50"/>
    </location>
</feature>